<feature type="region of interest" description="Disordered" evidence="1">
    <location>
        <begin position="61"/>
        <end position="101"/>
    </location>
</feature>
<organism evidence="2 3">
    <name type="scientific">Ambrosia artemisiifolia</name>
    <name type="common">Common ragweed</name>
    <dbReference type="NCBI Taxonomy" id="4212"/>
    <lineage>
        <taxon>Eukaryota</taxon>
        <taxon>Viridiplantae</taxon>
        <taxon>Streptophyta</taxon>
        <taxon>Embryophyta</taxon>
        <taxon>Tracheophyta</taxon>
        <taxon>Spermatophyta</taxon>
        <taxon>Magnoliopsida</taxon>
        <taxon>eudicotyledons</taxon>
        <taxon>Gunneridae</taxon>
        <taxon>Pentapetalae</taxon>
        <taxon>asterids</taxon>
        <taxon>campanulids</taxon>
        <taxon>Asterales</taxon>
        <taxon>Asteraceae</taxon>
        <taxon>Asteroideae</taxon>
        <taxon>Heliantheae alliance</taxon>
        <taxon>Heliantheae</taxon>
        <taxon>Ambrosia</taxon>
    </lineage>
</organism>
<evidence type="ECO:0000313" key="3">
    <source>
        <dbReference type="Proteomes" id="UP001206925"/>
    </source>
</evidence>
<gene>
    <name evidence="2" type="ORF">M8C21_020481</name>
</gene>
<dbReference type="AlphaFoldDB" id="A0AAD5GK21"/>
<dbReference type="Proteomes" id="UP001206925">
    <property type="component" value="Unassembled WGS sequence"/>
</dbReference>
<sequence>GRSYWNSNGVHEKSEVVDEVVWAYESSIANIMDEFVPNESLSMVFVDAACLFLRYPDSSGSHQHQGLTLDQPAAYGLGDESSKRVREDENGKRANGVGTEM</sequence>
<accession>A0AAD5GK21</accession>
<reference evidence="2" key="1">
    <citation type="submission" date="2022-06" db="EMBL/GenBank/DDBJ databases">
        <title>Uncovering the hologenomic basis of an extraordinary plant invasion.</title>
        <authorList>
            <person name="Bieker V.C."/>
            <person name="Martin M.D."/>
            <person name="Gilbert T."/>
            <person name="Hodgins K."/>
            <person name="Battlay P."/>
            <person name="Petersen B."/>
            <person name="Wilson J."/>
        </authorList>
    </citation>
    <scope>NUCLEOTIDE SEQUENCE</scope>
    <source>
        <strain evidence="2">AA19_3_7</strain>
        <tissue evidence="2">Leaf</tissue>
    </source>
</reference>
<feature type="compositionally biased region" description="Basic and acidic residues" evidence="1">
    <location>
        <begin position="80"/>
        <end position="92"/>
    </location>
</feature>
<keyword evidence="3" id="KW-1185">Reference proteome</keyword>
<protein>
    <submittedName>
        <fullName evidence="2">Uncharacterized protein</fullName>
    </submittedName>
</protein>
<name>A0AAD5GK21_AMBAR</name>
<proteinExistence type="predicted"/>
<comment type="caution">
    <text evidence="2">The sequence shown here is derived from an EMBL/GenBank/DDBJ whole genome shotgun (WGS) entry which is preliminary data.</text>
</comment>
<dbReference type="EMBL" id="JAMZMK010007134">
    <property type="protein sequence ID" value="KAI7745795.1"/>
    <property type="molecule type" value="Genomic_DNA"/>
</dbReference>
<evidence type="ECO:0000313" key="2">
    <source>
        <dbReference type="EMBL" id="KAI7745795.1"/>
    </source>
</evidence>
<evidence type="ECO:0000256" key="1">
    <source>
        <dbReference type="SAM" id="MobiDB-lite"/>
    </source>
</evidence>
<feature type="non-terminal residue" evidence="2">
    <location>
        <position position="1"/>
    </location>
</feature>